<keyword evidence="2" id="KW-1185">Reference proteome</keyword>
<accession>J3LNS5</accession>
<dbReference type="Gramene" id="OB03G27010.1">
    <property type="protein sequence ID" value="OB03G27010.1"/>
    <property type="gene ID" value="OB03G27010"/>
</dbReference>
<protein>
    <submittedName>
        <fullName evidence="1">Uncharacterized protein</fullName>
    </submittedName>
</protein>
<sequence>MPPGEARPRSCDSGCLEAIADSMDDTGNLKLQKLETFPDIHDPQIQVYMFLEKYETCSFPVLKDELEYFCMVLDLYFKYNITFIDE</sequence>
<reference evidence="1" key="2">
    <citation type="submission" date="2013-04" db="UniProtKB">
        <authorList>
            <consortium name="EnsemblPlants"/>
        </authorList>
    </citation>
    <scope>IDENTIFICATION</scope>
</reference>
<organism evidence="1">
    <name type="scientific">Oryza brachyantha</name>
    <name type="common">malo sina</name>
    <dbReference type="NCBI Taxonomy" id="4533"/>
    <lineage>
        <taxon>Eukaryota</taxon>
        <taxon>Viridiplantae</taxon>
        <taxon>Streptophyta</taxon>
        <taxon>Embryophyta</taxon>
        <taxon>Tracheophyta</taxon>
        <taxon>Spermatophyta</taxon>
        <taxon>Magnoliopsida</taxon>
        <taxon>Liliopsida</taxon>
        <taxon>Poales</taxon>
        <taxon>Poaceae</taxon>
        <taxon>BOP clade</taxon>
        <taxon>Oryzoideae</taxon>
        <taxon>Oryzeae</taxon>
        <taxon>Oryzinae</taxon>
        <taxon>Oryza</taxon>
    </lineage>
</organism>
<dbReference type="HOGENOM" id="CLU_2501530_0_0_1"/>
<dbReference type="AlphaFoldDB" id="J3LNS5"/>
<dbReference type="Proteomes" id="UP000006038">
    <property type="component" value="Chromosome 3"/>
</dbReference>
<dbReference type="EnsemblPlants" id="OB03G27010.1">
    <property type="protein sequence ID" value="OB03G27010.1"/>
    <property type="gene ID" value="OB03G27010"/>
</dbReference>
<name>J3LNS5_ORYBR</name>
<reference evidence="1" key="1">
    <citation type="journal article" date="2013" name="Nat. Commun.">
        <title>Whole-genome sequencing of Oryza brachyantha reveals mechanisms underlying Oryza genome evolution.</title>
        <authorList>
            <person name="Chen J."/>
            <person name="Huang Q."/>
            <person name="Gao D."/>
            <person name="Wang J."/>
            <person name="Lang Y."/>
            <person name="Liu T."/>
            <person name="Li B."/>
            <person name="Bai Z."/>
            <person name="Luis Goicoechea J."/>
            <person name="Liang C."/>
            <person name="Chen C."/>
            <person name="Zhang W."/>
            <person name="Sun S."/>
            <person name="Liao Y."/>
            <person name="Zhang X."/>
            <person name="Yang L."/>
            <person name="Song C."/>
            <person name="Wang M."/>
            <person name="Shi J."/>
            <person name="Liu G."/>
            <person name="Liu J."/>
            <person name="Zhou H."/>
            <person name="Zhou W."/>
            <person name="Yu Q."/>
            <person name="An N."/>
            <person name="Chen Y."/>
            <person name="Cai Q."/>
            <person name="Wang B."/>
            <person name="Liu B."/>
            <person name="Min J."/>
            <person name="Huang Y."/>
            <person name="Wu H."/>
            <person name="Li Z."/>
            <person name="Zhang Y."/>
            <person name="Yin Y."/>
            <person name="Song W."/>
            <person name="Jiang J."/>
            <person name="Jackson S.A."/>
            <person name="Wing R.A."/>
            <person name="Wang J."/>
            <person name="Chen M."/>
        </authorList>
    </citation>
    <scope>NUCLEOTIDE SEQUENCE [LARGE SCALE GENOMIC DNA]</scope>
    <source>
        <strain evidence="1">cv. IRGC 101232</strain>
    </source>
</reference>
<proteinExistence type="predicted"/>
<evidence type="ECO:0000313" key="2">
    <source>
        <dbReference type="Proteomes" id="UP000006038"/>
    </source>
</evidence>
<evidence type="ECO:0000313" key="1">
    <source>
        <dbReference type="EnsemblPlants" id="OB03G27010.1"/>
    </source>
</evidence>